<feature type="compositionally biased region" description="Basic and acidic residues" evidence="1">
    <location>
        <begin position="114"/>
        <end position="124"/>
    </location>
</feature>
<keyword evidence="3" id="KW-1185">Reference proteome</keyword>
<dbReference type="Proteomes" id="UP000694904">
    <property type="component" value="Unplaced"/>
</dbReference>
<name>A0ABM1Q048_DROAR</name>
<proteinExistence type="predicted"/>
<evidence type="ECO:0000256" key="2">
    <source>
        <dbReference type="SAM" id="SignalP"/>
    </source>
</evidence>
<organism evidence="3 4">
    <name type="scientific">Drosophila arizonae</name>
    <name type="common">Fruit fly</name>
    <dbReference type="NCBI Taxonomy" id="7263"/>
    <lineage>
        <taxon>Eukaryota</taxon>
        <taxon>Metazoa</taxon>
        <taxon>Ecdysozoa</taxon>
        <taxon>Arthropoda</taxon>
        <taxon>Hexapoda</taxon>
        <taxon>Insecta</taxon>
        <taxon>Pterygota</taxon>
        <taxon>Neoptera</taxon>
        <taxon>Endopterygota</taxon>
        <taxon>Diptera</taxon>
        <taxon>Brachycera</taxon>
        <taxon>Muscomorpha</taxon>
        <taxon>Ephydroidea</taxon>
        <taxon>Drosophilidae</taxon>
        <taxon>Drosophila</taxon>
    </lineage>
</organism>
<gene>
    <name evidence="4" type="primary">LOC108620440</name>
</gene>
<reference evidence="4" key="1">
    <citation type="submission" date="2025-08" db="UniProtKB">
        <authorList>
            <consortium name="RefSeq"/>
        </authorList>
    </citation>
    <scope>IDENTIFICATION</scope>
    <source>
        <tissue evidence="4">Whole organism</tissue>
    </source>
</reference>
<feature type="region of interest" description="Disordered" evidence="1">
    <location>
        <begin position="233"/>
        <end position="264"/>
    </location>
</feature>
<evidence type="ECO:0000313" key="3">
    <source>
        <dbReference type="Proteomes" id="UP000694904"/>
    </source>
</evidence>
<feature type="region of interest" description="Disordered" evidence="1">
    <location>
        <begin position="173"/>
        <end position="203"/>
    </location>
</feature>
<evidence type="ECO:0000256" key="1">
    <source>
        <dbReference type="SAM" id="MobiDB-lite"/>
    </source>
</evidence>
<keyword evidence="2" id="KW-0732">Signal</keyword>
<protein>
    <submittedName>
        <fullName evidence="4">Uncharacterized protein LOC108620440</fullName>
    </submittedName>
</protein>
<feature type="chain" id="PRO_5045115979" evidence="2">
    <location>
        <begin position="28"/>
        <end position="365"/>
    </location>
</feature>
<accession>A0ABM1Q048</accession>
<evidence type="ECO:0000313" key="4">
    <source>
        <dbReference type="RefSeq" id="XP_017872834.1"/>
    </source>
</evidence>
<sequence length="365" mass="39361">MTTYSMWRCGTGPLSLILLLVVICARATPLPGAPAGAEAAAGAAVAAGIAEPTASIETALEVQQQQQQSSHRIDCKLTFDATMDSLEQQQQQQHNDCNVLQPTGSSTNKPADAGSDHEDDHEQAQDGEPESANVLRHSMSGSQPLYELQVVVWPADVGAVDDIATTTMGTTAATTKSTTTTTTTEAAPGSTTMGTKTTTASTPTMLPLYEDQLVVFPQMEFDEENFDYFFDEQQPGAASPTTSTSPSPSSSATTAKSTPRPDPSQQVYVLENYRIKHANGTEEHKLVLSNGLANYIKLYRKTVGDRLINVQEGYHSTPVAGQKPQIQTIYYIADERGYNIYKIEQGPQSTVRQMATKPPKPKPNM</sequence>
<dbReference type="RefSeq" id="XP_017872834.1">
    <property type="nucleotide sequence ID" value="XM_018017345.1"/>
</dbReference>
<feature type="signal peptide" evidence="2">
    <location>
        <begin position="1"/>
        <end position="27"/>
    </location>
</feature>
<dbReference type="GeneID" id="108620440"/>
<feature type="compositionally biased region" description="Polar residues" evidence="1">
    <location>
        <begin position="94"/>
        <end position="109"/>
    </location>
</feature>
<feature type="compositionally biased region" description="Low complexity" evidence="1">
    <location>
        <begin position="233"/>
        <end position="258"/>
    </location>
</feature>
<feature type="region of interest" description="Disordered" evidence="1">
    <location>
        <begin position="86"/>
        <end position="132"/>
    </location>
</feature>